<organism evidence="2">
    <name type="scientific">marine sediment metagenome</name>
    <dbReference type="NCBI Taxonomy" id="412755"/>
    <lineage>
        <taxon>unclassified sequences</taxon>
        <taxon>metagenomes</taxon>
        <taxon>ecological metagenomes</taxon>
    </lineage>
</organism>
<dbReference type="EMBL" id="BART01025557">
    <property type="protein sequence ID" value="GAH02349.1"/>
    <property type="molecule type" value="Genomic_DNA"/>
</dbReference>
<keyword evidence="1" id="KW-0812">Transmembrane</keyword>
<feature type="non-terminal residue" evidence="2">
    <location>
        <position position="104"/>
    </location>
</feature>
<protein>
    <submittedName>
        <fullName evidence="2">Uncharacterized protein</fullName>
    </submittedName>
</protein>
<gene>
    <name evidence="2" type="ORF">S01H4_45844</name>
</gene>
<comment type="caution">
    <text evidence="2">The sequence shown here is derived from an EMBL/GenBank/DDBJ whole genome shotgun (WGS) entry which is preliminary data.</text>
</comment>
<name>X1DB94_9ZZZZ</name>
<proteinExistence type="predicted"/>
<evidence type="ECO:0000313" key="2">
    <source>
        <dbReference type="EMBL" id="GAH02349.1"/>
    </source>
</evidence>
<dbReference type="AlphaFoldDB" id="X1DB94"/>
<accession>X1DB94</accession>
<keyword evidence="1" id="KW-0472">Membrane</keyword>
<reference evidence="2" key="1">
    <citation type="journal article" date="2014" name="Front. Microbiol.">
        <title>High frequency of phylogenetically diverse reductive dehalogenase-homologous genes in deep subseafloor sedimentary metagenomes.</title>
        <authorList>
            <person name="Kawai M."/>
            <person name="Futagami T."/>
            <person name="Toyoda A."/>
            <person name="Takaki Y."/>
            <person name="Nishi S."/>
            <person name="Hori S."/>
            <person name="Arai W."/>
            <person name="Tsubouchi T."/>
            <person name="Morono Y."/>
            <person name="Uchiyama I."/>
            <person name="Ito T."/>
            <person name="Fujiyama A."/>
            <person name="Inagaki F."/>
            <person name="Takami H."/>
        </authorList>
    </citation>
    <scope>NUCLEOTIDE SEQUENCE</scope>
    <source>
        <strain evidence="2">Expedition CK06-06</strain>
    </source>
</reference>
<feature type="transmembrane region" description="Helical" evidence="1">
    <location>
        <begin position="12"/>
        <end position="31"/>
    </location>
</feature>
<sequence length="104" mass="12078">MKIKDQEVTRFQLFISSLLVVIALFGGWWGLTEAEDRWNQIAGCETNKTGIVDLETDMLAGFQQIYKAQDVKYSQKRIQDLYDQLVQAERDLAHDPNNQTKKNR</sequence>
<keyword evidence="1" id="KW-1133">Transmembrane helix</keyword>
<evidence type="ECO:0000256" key="1">
    <source>
        <dbReference type="SAM" id="Phobius"/>
    </source>
</evidence>